<name>A0A0D1ZEV9_EXOME</name>
<dbReference type="Gene3D" id="3.20.180.10">
    <property type="entry name" value="PNP-oxidase-like"/>
    <property type="match status" value="1"/>
</dbReference>
<evidence type="ECO:0000256" key="1">
    <source>
        <dbReference type="SAM" id="Phobius"/>
    </source>
</evidence>
<feature type="transmembrane region" description="Helical" evidence="1">
    <location>
        <begin position="121"/>
        <end position="140"/>
    </location>
</feature>
<dbReference type="OMA" id="VECFFFD"/>
<keyword evidence="1" id="KW-0472">Membrane</keyword>
<dbReference type="InterPro" id="IPR019595">
    <property type="entry name" value="DUF2470"/>
</dbReference>
<dbReference type="AlphaFoldDB" id="A0A0D1ZEV9"/>
<sequence length="242" mass="27051">MSQSASATVSPVVARGPPDPAAMKARIISHMNADHQLSLRAYLQLYANVPSLSTRSSKLEDITNEHMILTSSFGRHVIPFSPPLKSLAEARERLVAMHNDCLQALDLSDIVIDSYYWPDKLWQYPATAFILLILITFPFPDSLLPHSNSLIYQIWSLGGLAPGLAALCHTLAFPVWFFIVAVHAAESVWLSKTRLRKHWIEPGTGVWMAWMADCALKGFSAFQRFDQVVKEKEAAKRGRGQH</sequence>
<dbReference type="HOGENOM" id="CLU_081019_0_0_1"/>
<reference evidence="3 4" key="1">
    <citation type="submission" date="2015-01" db="EMBL/GenBank/DDBJ databases">
        <title>The Genome Sequence of Exophiala mesophila CBS40295.</title>
        <authorList>
            <consortium name="The Broad Institute Genomics Platform"/>
            <person name="Cuomo C."/>
            <person name="de Hoog S."/>
            <person name="Gorbushina A."/>
            <person name="Stielow B."/>
            <person name="Teixiera M."/>
            <person name="Abouelleil A."/>
            <person name="Chapman S.B."/>
            <person name="Priest M."/>
            <person name="Young S.K."/>
            <person name="Wortman J."/>
            <person name="Nusbaum C."/>
            <person name="Birren B."/>
        </authorList>
    </citation>
    <scope>NUCLEOTIDE SEQUENCE [LARGE SCALE GENOMIC DNA]</scope>
    <source>
        <strain evidence="3 4">CBS 40295</strain>
    </source>
</reference>
<dbReference type="InterPro" id="IPR037119">
    <property type="entry name" value="Haem_oxidase_HugZ-like_sf"/>
</dbReference>
<dbReference type="EMBL" id="KN847522">
    <property type="protein sequence ID" value="KIV92419.1"/>
    <property type="molecule type" value="Genomic_DNA"/>
</dbReference>
<organism evidence="3 4">
    <name type="scientific">Exophiala mesophila</name>
    <name type="common">Black yeast-like fungus</name>
    <dbReference type="NCBI Taxonomy" id="212818"/>
    <lineage>
        <taxon>Eukaryota</taxon>
        <taxon>Fungi</taxon>
        <taxon>Dikarya</taxon>
        <taxon>Ascomycota</taxon>
        <taxon>Pezizomycotina</taxon>
        <taxon>Eurotiomycetes</taxon>
        <taxon>Chaetothyriomycetidae</taxon>
        <taxon>Chaetothyriales</taxon>
        <taxon>Herpotrichiellaceae</taxon>
        <taxon>Exophiala</taxon>
    </lineage>
</organism>
<evidence type="ECO:0000259" key="2">
    <source>
        <dbReference type="Pfam" id="PF10615"/>
    </source>
</evidence>
<gene>
    <name evidence="3" type="ORF">PV10_03719</name>
</gene>
<dbReference type="RefSeq" id="XP_016223993.1">
    <property type="nucleotide sequence ID" value="XM_016368205.1"/>
</dbReference>
<dbReference type="VEuPathDB" id="FungiDB:PV10_03719"/>
<dbReference type="PANTHER" id="PTHR37783:SF1">
    <property type="entry name" value="MEMBRANE PROTEIN, PUTATIVE (AFU_ORTHOLOGUE AFUA_1G04315)-RELATED"/>
    <property type="match status" value="1"/>
</dbReference>
<feature type="domain" description="DUF2470" evidence="2">
    <location>
        <begin position="24"/>
        <end position="97"/>
    </location>
</feature>
<evidence type="ECO:0000313" key="4">
    <source>
        <dbReference type="Proteomes" id="UP000054302"/>
    </source>
</evidence>
<dbReference type="Pfam" id="PF10615">
    <property type="entry name" value="DUF2470"/>
    <property type="match status" value="1"/>
</dbReference>
<keyword evidence="1" id="KW-1133">Transmembrane helix</keyword>
<dbReference type="Proteomes" id="UP000054302">
    <property type="component" value="Unassembled WGS sequence"/>
</dbReference>
<keyword evidence="4" id="KW-1185">Reference proteome</keyword>
<protein>
    <recommendedName>
        <fullName evidence="2">DUF2470 domain-containing protein</fullName>
    </recommendedName>
</protein>
<feature type="transmembrane region" description="Helical" evidence="1">
    <location>
        <begin position="160"/>
        <end position="185"/>
    </location>
</feature>
<proteinExistence type="predicted"/>
<dbReference type="OrthoDB" id="5553410at2759"/>
<accession>A0A0D1ZEV9</accession>
<evidence type="ECO:0000313" key="3">
    <source>
        <dbReference type="EMBL" id="KIV92419.1"/>
    </source>
</evidence>
<dbReference type="PANTHER" id="PTHR37783">
    <property type="entry name" value="MEMBRANE PROTEIN, PUTATIVE (AFU_ORTHOLOGUE AFUA_1G04315)-RELATED"/>
    <property type="match status" value="1"/>
</dbReference>
<keyword evidence="1" id="KW-0812">Transmembrane</keyword>
<dbReference type="GeneID" id="27321564"/>